<dbReference type="EMBL" id="VIIS01000715">
    <property type="protein sequence ID" value="KAF0305860.1"/>
    <property type="molecule type" value="Genomic_DNA"/>
</dbReference>
<sequence>MRLLQRNIMIGHWNVRGIKTRCFELEKYSERFDVLLLEETLLKAGDDFCLPGFSVLRRDERRGTVIAVRNRPGLTYLPLDFSSFCSVDRDVQGVTISDGRRSGSINIINVYISKATSAGDWEFLHHIESMGSCIISGDFNARSPVWCCSGMYNPNGRRLETALRDLDLQLISTPVPTRLAQRHGDSDTTIDLCLVSPDLLPDTTWRPTFLSGSDHLLCEVKVAVADLHQAAPRRARLYPKSATEGDVFTRMRIRAGRAKRRGRQENREVVKCSRRPKWWTDDVESLWIRKQKALHDWRVSRRSPCETVRDMARVRRNRTAALFKRCASRSKAECWDSFIRQANQNCTMFWRFVSSMADSACSNANLQIEHNGRVLKTENERGEAFLQRFLQQCTQNDLTARTDLRGELDALIEGSGAAPVFTLQDLQAAIKRMTDTSSGPDLLTSKEFKALSNRELHVLLGEINTSIKTGAIPTHWTDSFLVPIPKPGKDHRTLAGHRVITVQNAGGKLVEGLVSRSLAATLEPQLPGSMGAYRRGRATWLNVGQVAHLITEAFEAKQHVLTVSLDLQDAYNMVSVPLLARNLLDSGVNPYLVRWILAAFQSRRCALKCGRWLSEWTNVMMALPQGSPLSPVCFNAYTLPIATMTLPPSMQLFTFADDLLLVATGKSLDLLQIRMQETLDSLDTICRRASMTVNPAKASACVFSLSKRALPPCQLSYAGRPIPSEDSVTHLGITLDKGLSFNTHVEKVVSSCTRSLGVLKMAKRKGVNQARLLQLYRSLVQSRLLYGAEVITATASALEKLDRVQTAALRIVTGCTRDTARATLRYMANLQSVPQQVETLRVKAVARALESHEHPLHEVARGLVTRPPLRRLRRAGWLRRASDTLRELRGRHQFRSRPQFEPTPDGVAELWTIISQHSLGRSCREWPPGVANVEFESLLEELMAEGDALLATDGSVIREPLPRSGWGCFIRSAELTQSVSGATRLVLSSMRAETEAVTVGLSALNQLLPDCQHIVVATDSQSLLRKLEGGVSPPEWWTDRRITWLYCPGHAGVEVNEKADRLAGNGAPATSRIVLSASDFQQLLKFKMETDDARKPNPGEAEVGRMARVGLRPGWIARSGLCGPRGRMACQLACGTVSRRTLADICTLGGAETAWRRIFGSRSVDEAVAEE</sequence>
<dbReference type="Gene3D" id="3.60.10.10">
    <property type="entry name" value="Endonuclease/exonuclease/phosphatase"/>
    <property type="match status" value="1"/>
</dbReference>
<dbReference type="InterPro" id="IPR012337">
    <property type="entry name" value="RNaseH-like_sf"/>
</dbReference>
<dbReference type="Pfam" id="PF00078">
    <property type="entry name" value="RVT_1"/>
    <property type="match status" value="1"/>
</dbReference>
<dbReference type="SUPFAM" id="SSF53098">
    <property type="entry name" value="Ribonuclease H-like"/>
    <property type="match status" value="1"/>
</dbReference>
<comment type="caution">
    <text evidence="2">The sequence shown here is derived from an EMBL/GenBank/DDBJ whole genome shotgun (WGS) entry which is preliminary data.</text>
</comment>
<dbReference type="GO" id="GO:0003676">
    <property type="term" value="F:nucleic acid binding"/>
    <property type="evidence" value="ECO:0007669"/>
    <property type="project" value="InterPro"/>
</dbReference>
<dbReference type="PANTHER" id="PTHR36688:SF1">
    <property type="entry name" value="ENDONUCLEASE_EXONUCLEASE_PHOSPHATASE DOMAIN-CONTAINING PROTEIN"/>
    <property type="match status" value="1"/>
</dbReference>
<dbReference type="InterPro" id="IPR005135">
    <property type="entry name" value="Endo/exonuclease/phosphatase"/>
</dbReference>
<dbReference type="InterPro" id="IPR036397">
    <property type="entry name" value="RNaseH_sf"/>
</dbReference>
<keyword evidence="3" id="KW-1185">Reference proteome</keyword>
<dbReference type="PROSITE" id="PS50878">
    <property type="entry name" value="RT_POL"/>
    <property type="match status" value="1"/>
</dbReference>
<dbReference type="GO" id="GO:0003964">
    <property type="term" value="F:RNA-directed DNA polymerase activity"/>
    <property type="evidence" value="ECO:0007669"/>
    <property type="project" value="UniProtKB-KW"/>
</dbReference>
<dbReference type="InterPro" id="IPR036691">
    <property type="entry name" value="Endo/exonu/phosph_ase_sf"/>
</dbReference>
<dbReference type="Proteomes" id="UP000440578">
    <property type="component" value="Unassembled WGS sequence"/>
</dbReference>
<dbReference type="Pfam" id="PF14529">
    <property type="entry name" value="Exo_endo_phos_2"/>
    <property type="match status" value="1"/>
</dbReference>
<dbReference type="PANTHER" id="PTHR36688">
    <property type="entry name" value="ENDO/EXONUCLEASE/PHOSPHATASE DOMAIN-CONTAINING PROTEIN"/>
    <property type="match status" value="1"/>
</dbReference>
<protein>
    <submittedName>
        <fullName evidence="2">Putative RNA-directed DNA polymerase from transposon X-element</fullName>
    </submittedName>
</protein>
<evidence type="ECO:0000313" key="2">
    <source>
        <dbReference type="EMBL" id="KAF0305860.1"/>
    </source>
</evidence>
<gene>
    <name evidence="2" type="ORF">FJT64_022588</name>
</gene>
<dbReference type="AlphaFoldDB" id="A0A6A4WQ66"/>
<reference evidence="2 3" key="1">
    <citation type="submission" date="2019-07" db="EMBL/GenBank/DDBJ databases">
        <title>Draft genome assembly of a fouling barnacle, Amphibalanus amphitrite (Darwin, 1854): The first reference genome for Thecostraca.</title>
        <authorList>
            <person name="Kim W."/>
        </authorList>
    </citation>
    <scope>NUCLEOTIDE SEQUENCE [LARGE SCALE GENOMIC DNA]</scope>
    <source>
        <strain evidence="2">SNU_AA5</strain>
        <tissue evidence="2">Soma without cirri and trophi</tissue>
    </source>
</reference>
<dbReference type="InterPro" id="IPR052560">
    <property type="entry name" value="RdDP_mobile_element"/>
</dbReference>
<keyword evidence="2" id="KW-0695">RNA-directed DNA polymerase</keyword>
<keyword evidence="2" id="KW-0548">Nucleotidyltransferase</keyword>
<dbReference type="CDD" id="cd01650">
    <property type="entry name" value="RT_nLTR_like"/>
    <property type="match status" value="1"/>
</dbReference>
<evidence type="ECO:0000313" key="3">
    <source>
        <dbReference type="Proteomes" id="UP000440578"/>
    </source>
</evidence>
<dbReference type="SUPFAM" id="SSF56219">
    <property type="entry name" value="DNase I-like"/>
    <property type="match status" value="1"/>
</dbReference>
<keyword evidence="2" id="KW-0808">Transferase</keyword>
<organism evidence="2 3">
    <name type="scientific">Amphibalanus amphitrite</name>
    <name type="common">Striped barnacle</name>
    <name type="synonym">Balanus amphitrite</name>
    <dbReference type="NCBI Taxonomy" id="1232801"/>
    <lineage>
        <taxon>Eukaryota</taxon>
        <taxon>Metazoa</taxon>
        <taxon>Ecdysozoa</taxon>
        <taxon>Arthropoda</taxon>
        <taxon>Crustacea</taxon>
        <taxon>Multicrustacea</taxon>
        <taxon>Cirripedia</taxon>
        <taxon>Thoracica</taxon>
        <taxon>Thoracicalcarea</taxon>
        <taxon>Balanomorpha</taxon>
        <taxon>Balanoidea</taxon>
        <taxon>Balanidae</taxon>
        <taxon>Amphibalaninae</taxon>
        <taxon>Amphibalanus</taxon>
    </lineage>
</organism>
<dbReference type="InterPro" id="IPR000477">
    <property type="entry name" value="RT_dom"/>
</dbReference>
<evidence type="ECO:0000259" key="1">
    <source>
        <dbReference type="PROSITE" id="PS50878"/>
    </source>
</evidence>
<name>A0A6A4WQ66_AMPAM</name>
<dbReference type="OrthoDB" id="6373033at2759"/>
<dbReference type="Gene3D" id="3.30.420.10">
    <property type="entry name" value="Ribonuclease H-like superfamily/Ribonuclease H"/>
    <property type="match status" value="1"/>
</dbReference>
<proteinExistence type="predicted"/>
<accession>A0A6A4WQ66</accession>
<feature type="domain" description="Reverse transcriptase" evidence="1">
    <location>
        <begin position="465"/>
        <end position="735"/>
    </location>
</feature>